<sequence>MNTVPSMGNNKGIQTYASIAKKEMHVSVIGWITGDESKKAKILSIGSSDLKLGCMLKEYDEQWEIRAEEILDKLGDIPTNSEIDWKRKILFVKFRNLENVKKAKESQIEVENKQILFQETYEYGKEYKILTIPSISKTTIWKLVDDLYNEINSIGDVIDITALKHESKERYLSKNLKLSIKFNKEVDIPTHIESCDEKLALCGLDLLRFVLNAKR</sequence>
<dbReference type="AlphaFoldDB" id="A0A1R1YI21"/>
<comment type="caution">
    <text evidence="1">The sequence shown here is derived from an EMBL/GenBank/DDBJ whole genome shotgun (WGS) entry which is preliminary data.</text>
</comment>
<gene>
    <name evidence="1" type="ORF">AYI70_g58</name>
</gene>
<accession>A0A1R1YI21</accession>
<organism evidence="1 2">
    <name type="scientific">Smittium culicis</name>
    <dbReference type="NCBI Taxonomy" id="133412"/>
    <lineage>
        <taxon>Eukaryota</taxon>
        <taxon>Fungi</taxon>
        <taxon>Fungi incertae sedis</taxon>
        <taxon>Zoopagomycota</taxon>
        <taxon>Kickxellomycotina</taxon>
        <taxon>Harpellomycetes</taxon>
        <taxon>Harpellales</taxon>
        <taxon>Legeriomycetaceae</taxon>
        <taxon>Smittium</taxon>
    </lineage>
</organism>
<dbReference type="Proteomes" id="UP000187283">
    <property type="component" value="Unassembled WGS sequence"/>
</dbReference>
<dbReference type="EMBL" id="LSSN01000005">
    <property type="protein sequence ID" value="OMJ26561.1"/>
    <property type="molecule type" value="Genomic_DNA"/>
</dbReference>
<proteinExistence type="predicted"/>
<evidence type="ECO:0000313" key="1">
    <source>
        <dbReference type="EMBL" id="OMJ26561.1"/>
    </source>
</evidence>
<evidence type="ECO:0000313" key="2">
    <source>
        <dbReference type="Proteomes" id="UP000187283"/>
    </source>
</evidence>
<reference evidence="1 2" key="1">
    <citation type="submission" date="2017-01" db="EMBL/GenBank/DDBJ databases">
        <authorList>
            <person name="Mah S.A."/>
            <person name="Swanson W.J."/>
            <person name="Moy G.W."/>
            <person name="Vacquier V.D."/>
        </authorList>
    </citation>
    <scope>NUCLEOTIDE SEQUENCE [LARGE SCALE GENOMIC DNA]</scope>
    <source>
        <strain evidence="1 2">GSMNP</strain>
    </source>
</reference>
<protein>
    <submittedName>
        <fullName evidence="1">Uncharacterized protein</fullName>
    </submittedName>
</protein>
<keyword evidence="2" id="KW-1185">Reference proteome</keyword>
<name>A0A1R1YI21_9FUNG</name>